<reference evidence="4 5" key="1">
    <citation type="journal article" date="2010" name="Nature">
        <title>The Ectocarpus genome and the independent evolution of multicellularity in brown algae.</title>
        <authorList>
            <person name="Cock J.M."/>
            <person name="Sterck L."/>
            <person name="Rouze P."/>
            <person name="Scornet D."/>
            <person name="Allen A.E."/>
            <person name="Amoutzias G."/>
            <person name="Anthouard V."/>
            <person name="Artiguenave F."/>
            <person name="Aury J.M."/>
            <person name="Badger J.H."/>
            <person name="Beszteri B."/>
            <person name="Billiau K."/>
            <person name="Bonnet E."/>
            <person name="Bothwell J.H."/>
            <person name="Bowler C."/>
            <person name="Boyen C."/>
            <person name="Brownlee C."/>
            <person name="Carrano C.J."/>
            <person name="Charrier B."/>
            <person name="Cho G.Y."/>
            <person name="Coelho S.M."/>
            <person name="Collen J."/>
            <person name="Corre E."/>
            <person name="Da Silva C."/>
            <person name="Delage L."/>
            <person name="Delaroque N."/>
            <person name="Dittami S.M."/>
            <person name="Doulbeau S."/>
            <person name="Elias M."/>
            <person name="Farnham G."/>
            <person name="Gachon C.M."/>
            <person name="Gschloessl B."/>
            <person name="Heesch S."/>
            <person name="Jabbari K."/>
            <person name="Jubin C."/>
            <person name="Kawai H."/>
            <person name="Kimura K."/>
            <person name="Kloareg B."/>
            <person name="Kupper F.C."/>
            <person name="Lang D."/>
            <person name="Le Bail A."/>
            <person name="Leblanc C."/>
            <person name="Lerouge P."/>
            <person name="Lohr M."/>
            <person name="Lopez P.J."/>
            <person name="Martens C."/>
            <person name="Maumus F."/>
            <person name="Michel G."/>
            <person name="Miranda-Saavedra D."/>
            <person name="Morales J."/>
            <person name="Moreau H."/>
            <person name="Motomura T."/>
            <person name="Nagasato C."/>
            <person name="Napoli C.A."/>
            <person name="Nelson D.R."/>
            <person name="Nyvall-Collen P."/>
            <person name="Peters A.F."/>
            <person name="Pommier C."/>
            <person name="Potin P."/>
            <person name="Poulain J."/>
            <person name="Quesneville H."/>
            <person name="Read B."/>
            <person name="Rensing S.A."/>
            <person name="Ritter A."/>
            <person name="Rousvoal S."/>
            <person name="Samanta M."/>
            <person name="Samson G."/>
            <person name="Schroeder D.C."/>
            <person name="Segurens B."/>
            <person name="Strittmatter M."/>
            <person name="Tonon T."/>
            <person name="Tregear J.W."/>
            <person name="Valentin K."/>
            <person name="von Dassow P."/>
            <person name="Yamagishi T."/>
            <person name="Van de Peer Y."/>
            <person name="Wincker P."/>
        </authorList>
    </citation>
    <scope>NUCLEOTIDE SEQUENCE [LARGE SCALE GENOMIC DNA]</scope>
    <source>
        <strain evidence="5">Ec32 / CCAP1310/4</strain>
    </source>
</reference>
<evidence type="ECO:0000256" key="2">
    <source>
        <dbReference type="SAM" id="MobiDB-lite"/>
    </source>
</evidence>
<dbReference type="InParanoid" id="D7FMM8"/>
<gene>
    <name evidence="4" type="ORF">Esi_0017_0140</name>
</gene>
<feature type="transmembrane region" description="Helical" evidence="3">
    <location>
        <begin position="203"/>
        <end position="225"/>
    </location>
</feature>
<organism evidence="4 5">
    <name type="scientific">Ectocarpus siliculosus</name>
    <name type="common">Brown alga</name>
    <name type="synonym">Conferva siliculosa</name>
    <dbReference type="NCBI Taxonomy" id="2880"/>
    <lineage>
        <taxon>Eukaryota</taxon>
        <taxon>Sar</taxon>
        <taxon>Stramenopiles</taxon>
        <taxon>Ochrophyta</taxon>
        <taxon>PX clade</taxon>
        <taxon>Phaeophyceae</taxon>
        <taxon>Ectocarpales</taxon>
        <taxon>Ectocarpaceae</taxon>
        <taxon>Ectocarpus</taxon>
    </lineage>
</organism>
<keyword evidence="5" id="KW-1185">Reference proteome</keyword>
<sequence length="497" mass="52478">MGTGIELLCAQACGAKNNHLVGVAFARGTLLTAFLFIPVAFLWFYMENIMLAFGQQENIAHVTGTFTRAYLYGMVPYAVYENLKRCLQAQSVVIPVAVVAILGVFANVVFHHVTMVVLGMGVDGAGLALSLTGMFLLVTLISFTWMFGLGARGCWSGLLSTDIFKHWPAYLAICIPGLIGVFIEWTSIEASIFFAGLLGEKQLATQVLILSAYNIVFQFALSINIGSNIRVGTLLGAGDSEGARKAAWCGVRLGLMAAAAAALGYGFGRAQWPLLYGVSEDVLGMIVDLTPIYVAGQMINMMQIVCNGILKGMGHQRIQAIAAGVGFWVVGVPLSAFLGLQLGFGVKGLWIGLAVGEFPLVLFYICLLRSADWNQCALDAAERVDENSEFVLVETDPSNLPSDSDSSESSDSADSDCDSGAGGGAVPGFQAGGGSEDEEEAGGLEDFYCGGGGRAIVRGTSGGERVKTDHAGEKVKLATVVPYRHRDGGGPGVYMIV</sequence>
<evidence type="ECO:0000256" key="3">
    <source>
        <dbReference type="SAM" id="Phobius"/>
    </source>
</evidence>
<feature type="transmembrane region" description="Helical" evidence="3">
    <location>
        <begin position="282"/>
        <end position="299"/>
    </location>
</feature>
<evidence type="ECO:0000313" key="5">
    <source>
        <dbReference type="Proteomes" id="UP000002630"/>
    </source>
</evidence>
<dbReference type="InterPro" id="IPR002528">
    <property type="entry name" value="MATE_fam"/>
</dbReference>
<dbReference type="GO" id="GO:0015297">
    <property type="term" value="F:antiporter activity"/>
    <property type="evidence" value="ECO:0007669"/>
    <property type="project" value="InterPro"/>
</dbReference>
<feature type="transmembrane region" description="Helical" evidence="3">
    <location>
        <begin position="24"/>
        <end position="46"/>
    </location>
</feature>
<dbReference type="GO" id="GO:0016020">
    <property type="term" value="C:membrane"/>
    <property type="evidence" value="ECO:0007669"/>
    <property type="project" value="InterPro"/>
</dbReference>
<feature type="transmembrane region" description="Helical" evidence="3">
    <location>
        <begin position="348"/>
        <end position="368"/>
    </location>
</feature>
<accession>D7FMM8</accession>
<dbReference type="OMA" id="AFFSNWQ"/>
<dbReference type="Pfam" id="PF01554">
    <property type="entry name" value="MatE"/>
    <property type="match status" value="2"/>
</dbReference>
<feature type="transmembrane region" description="Helical" evidence="3">
    <location>
        <begin position="169"/>
        <end position="197"/>
    </location>
</feature>
<dbReference type="STRING" id="2880.D7FMM8"/>
<name>D7FMM8_ECTSI</name>
<dbReference type="PANTHER" id="PTHR11206">
    <property type="entry name" value="MULTIDRUG RESISTANCE PROTEIN"/>
    <property type="match status" value="1"/>
</dbReference>
<feature type="transmembrane region" description="Helical" evidence="3">
    <location>
        <begin position="320"/>
        <end position="342"/>
    </location>
</feature>
<dbReference type="OrthoDB" id="2126698at2759"/>
<dbReference type="EMBL" id="FN648214">
    <property type="protein sequence ID" value="CBJ25925.1"/>
    <property type="molecule type" value="Genomic_DNA"/>
</dbReference>
<keyword evidence="3" id="KW-0812">Transmembrane</keyword>
<keyword evidence="3" id="KW-0472">Membrane</keyword>
<feature type="transmembrane region" description="Helical" evidence="3">
    <location>
        <begin position="246"/>
        <end position="267"/>
    </location>
</feature>
<dbReference type="Proteomes" id="UP000002630">
    <property type="component" value="Linkage Group LG24"/>
</dbReference>
<feature type="transmembrane region" description="Helical" evidence="3">
    <location>
        <begin position="125"/>
        <end position="148"/>
    </location>
</feature>
<feature type="region of interest" description="Disordered" evidence="2">
    <location>
        <begin position="395"/>
        <end position="444"/>
    </location>
</feature>
<feature type="compositionally biased region" description="Gly residues" evidence="2">
    <location>
        <begin position="420"/>
        <end position="434"/>
    </location>
</feature>
<keyword evidence="3" id="KW-1133">Transmembrane helix</keyword>
<feature type="compositionally biased region" description="Acidic residues" evidence="2">
    <location>
        <begin position="405"/>
        <end position="417"/>
    </location>
</feature>
<dbReference type="eggNOG" id="KOG1347">
    <property type="taxonomic scope" value="Eukaryota"/>
</dbReference>
<protein>
    <submittedName>
        <fullName evidence="4">MATE efflux family protein subfamily, putative</fullName>
    </submittedName>
</protein>
<proteinExistence type="inferred from homology"/>
<dbReference type="NCBIfam" id="TIGR00797">
    <property type="entry name" value="matE"/>
    <property type="match status" value="1"/>
</dbReference>
<evidence type="ECO:0000256" key="1">
    <source>
        <dbReference type="ARBA" id="ARBA00010199"/>
    </source>
</evidence>
<feature type="transmembrane region" description="Helical" evidence="3">
    <location>
        <begin position="58"/>
        <end position="80"/>
    </location>
</feature>
<dbReference type="AlphaFoldDB" id="D7FMM8"/>
<feature type="transmembrane region" description="Helical" evidence="3">
    <location>
        <begin position="92"/>
        <end position="113"/>
    </location>
</feature>
<evidence type="ECO:0000313" key="4">
    <source>
        <dbReference type="EMBL" id="CBJ25925.1"/>
    </source>
</evidence>
<dbReference type="GO" id="GO:0042910">
    <property type="term" value="F:xenobiotic transmembrane transporter activity"/>
    <property type="evidence" value="ECO:0007669"/>
    <property type="project" value="InterPro"/>
</dbReference>
<dbReference type="EMBL" id="FN649749">
    <property type="protein sequence ID" value="CBJ25925.1"/>
    <property type="molecule type" value="Genomic_DNA"/>
</dbReference>
<comment type="similarity">
    <text evidence="1">Belongs to the multi antimicrobial extrusion (MATE) (TC 2.A.66.1) family.</text>
</comment>